<dbReference type="Proteomes" id="UP000176631">
    <property type="component" value="Unassembled WGS sequence"/>
</dbReference>
<dbReference type="SUPFAM" id="SSF53067">
    <property type="entry name" value="Actin-like ATPase domain"/>
    <property type="match status" value="1"/>
</dbReference>
<proteinExistence type="predicted"/>
<comment type="caution">
    <text evidence="2">The sequence shown here is derived from an EMBL/GenBank/DDBJ whole genome shotgun (WGS) entry which is preliminary data.</text>
</comment>
<evidence type="ECO:0000313" key="2">
    <source>
        <dbReference type="EMBL" id="OGY22901.1"/>
    </source>
</evidence>
<dbReference type="STRING" id="1802593.A2172_03100"/>
<feature type="domain" description="Gcp-like" evidence="1">
    <location>
        <begin position="33"/>
        <end position="82"/>
    </location>
</feature>
<reference evidence="2 3" key="1">
    <citation type="journal article" date="2016" name="Nat. Commun.">
        <title>Thousands of microbial genomes shed light on interconnected biogeochemical processes in an aquifer system.</title>
        <authorList>
            <person name="Anantharaman K."/>
            <person name="Brown C.T."/>
            <person name="Hug L.A."/>
            <person name="Sharon I."/>
            <person name="Castelle C.J."/>
            <person name="Probst A.J."/>
            <person name="Thomas B.C."/>
            <person name="Singh A."/>
            <person name="Wilkins M.J."/>
            <person name="Karaoz U."/>
            <person name="Brodie E.L."/>
            <person name="Williams K.H."/>
            <person name="Hubbard S.S."/>
            <person name="Banfield J.F."/>
        </authorList>
    </citation>
    <scope>NUCLEOTIDE SEQUENCE [LARGE SCALE GENOMIC DNA]</scope>
</reference>
<organism evidence="2 3">
    <name type="scientific">Candidatus Woykebacteria bacterium RBG_13_40_15</name>
    <dbReference type="NCBI Taxonomy" id="1802593"/>
    <lineage>
        <taxon>Bacteria</taxon>
        <taxon>Candidatus Woykeibacteriota</taxon>
    </lineage>
</organism>
<dbReference type="AlphaFoldDB" id="A0A1G1W5J8"/>
<dbReference type="Gene3D" id="3.30.420.40">
    <property type="match status" value="1"/>
</dbReference>
<name>A0A1G1W5J8_9BACT</name>
<dbReference type="InterPro" id="IPR043129">
    <property type="entry name" value="ATPase_NBD"/>
</dbReference>
<dbReference type="EMBL" id="MHCP01000030">
    <property type="protein sequence ID" value="OGY22901.1"/>
    <property type="molecule type" value="Genomic_DNA"/>
</dbReference>
<evidence type="ECO:0000313" key="3">
    <source>
        <dbReference type="Proteomes" id="UP000176631"/>
    </source>
</evidence>
<dbReference type="Pfam" id="PF00814">
    <property type="entry name" value="TsaD"/>
    <property type="match status" value="1"/>
</dbReference>
<dbReference type="InterPro" id="IPR000905">
    <property type="entry name" value="Gcp-like_dom"/>
</dbReference>
<gene>
    <name evidence="2" type="ORF">A2172_03100</name>
</gene>
<protein>
    <recommendedName>
        <fullName evidence="1">Gcp-like domain-containing protein</fullName>
    </recommendedName>
</protein>
<evidence type="ECO:0000259" key="1">
    <source>
        <dbReference type="Pfam" id="PF00814"/>
    </source>
</evidence>
<sequence>MRLFIDTAVAKKAVVSIFDGKKLIASEEASQPLVAIDKLLKKTSKKLEDFDEISSHPGPGSFTGLRVGTAVAMTLNFALGRKVEIPDLKYEWPPKKK</sequence>
<accession>A0A1G1W5J8</accession>